<dbReference type="Proteomes" id="UP000664521">
    <property type="component" value="Unassembled WGS sequence"/>
</dbReference>
<proteinExistence type="predicted"/>
<organism evidence="3 4">
    <name type="scientific">Heterodermia speciosa</name>
    <dbReference type="NCBI Taxonomy" id="116794"/>
    <lineage>
        <taxon>Eukaryota</taxon>
        <taxon>Fungi</taxon>
        <taxon>Dikarya</taxon>
        <taxon>Ascomycota</taxon>
        <taxon>Pezizomycotina</taxon>
        <taxon>Lecanoromycetes</taxon>
        <taxon>OSLEUM clade</taxon>
        <taxon>Lecanoromycetidae</taxon>
        <taxon>Caliciales</taxon>
        <taxon>Physciaceae</taxon>
        <taxon>Heterodermia</taxon>
    </lineage>
</organism>
<dbReference type="PANTHER" id="PTHR12197:SF251">
    <property type="entry name" value="EG:BACR7C10.4 PROTEIN"/>
    <property type="match status" value="1"/>
</dbReference>
<reference evidence="3" key="1">
    <citation type="submission" date="2021-03" db="EMBL/GenBank/DDBJ databases">
        <authorList>
            <person name="Tagirdzhanova G."/>
        </authorList>
    </citation>
    <scope>NUCLEOTIDE SEQUENCE</scope>
</reference>
<dbReference type="InterPro" id="IPR050869">
    <property type="entry name" value="H3K4_H4K5_MeTrfase"/>
</dbReference>
<dbReference type="InterPro" id="IPR046341">
    <property type="entry name" value="SET_dom_sf"/>
</dbReference>
<gene>
    <name evidence="3" type="ORF">HETSPECPRED_008048</name>
</gene>
<dbReference type="OrthoDB" id="5945798at2759"/>
<name>A0A8H3ICB1_9LECA</name>
<feature type="region of interest" description="Disordered" evidence="1">
    <location>
        <begin position="504"/>
        <end position="531"/>
    </location>
</feature>
<protein>
    <recommendedName>
        <fullName evidence="2">SET domain-containing protein</fullName>
    </recommendedName>
</protein>
<dbReference type="Pfam" id="PF00856">
    <property type="entry name" value="SET"/>
    <property type="match status" value="1"/>
</dbReference>
<evidence type="ECO:0000313" key="4">
    <source>
        <dbReference type="Proteomes" id="UP000664521"/>
    </source>
</evidence>
<evidence type="ECO:0000313" key="3">
    <source>
        <dbReference type="EMBL" id="CAF9908334.1"/>
    </source>
</evidence>
<dbReference type="InterPro" id="IPR001214">
    <property type="entry name" value="SET_dom"/>
</dbReference>
<dbReference type="EMBL" id="CAJPDS010000006">
    <property type="protein sequence ID" value="CAF9908334.1"/>
    <property type="molecule type" value="Genomic_DNA"/>
</dbReference>
<comment type="caution">
    <text evidence="3">The sequence shown here is derived from an EMBL/GenBank/DDBJ whole genome shotgun (WGS) entry which is preliminary data.</text>
</comment>
<dbReference type="Gene3D" id="1.10.220.160">
    <property type="match status" value="1"/>
</dbReference>
<dbReference type="AlphaFoldDB" id="A0A8H3ICB1"/>
<dbReference type="PROSITE" id="PS50280">
    <property type="entry name" value="SET"/>
    <property type="match status" value="1"/>
</dbReference>
<dbReference type="Gene3D" id="2.170.270.10">
    <property type="entry name" value="SET domain"/>
    <property type="match status" value="1"/>
</dbReference>
<evidence type="ECO:0000256" key="1">
    <source>
        <dbReference type="SAM" id="MobiDB-lite"/>
    </source>
</evidence>
<evidence type="ECO:0000259" key="2">
    <source>
        <dbReference type="PROSITE" id="PS50280"/>
    </source>
</evidence>
<keyword evidence="4" id="KW-1185">Reference proteome</keyword>
<dbReference type="GO" id="GO:0005634">
    <property type="term" value="C:nucleus"/>
    <property type="evidence" value="ECO:0007669"/>
    <property type="project" value="TreeGrafter"/>
</dbReference>
<dbReference type="SUPFAM" id="SSF82199">
    <property type="entry name" value="SET domain"/>
    <property type="match status" value="1"/>
</dbReference>
<feature type="domain" description="SET" evidence="2">
    <location>
        <begin position="8"/>
        <end position="261"/>
    </location>
</feature>
<accession>A0A8H3ICB1</accession>
<sequence>MADQAQNPVLSERRASTGRGSGLFTIQPIAAGSLVFKDERPLITMLDTARLEHNCDWCLVGKGDECQSSSWRHAHKLLCPIYKQHYPKILPNTVRGIIEILLRRSAKLLPDDEWQDFRALESHANEFKSQQERGEDGLTTWQAIELMSQAAMFYSGTKVPLPFVQEITLKNSSTSAYIVDPLLTTAEQELTLHFHVSQAITNSHTLTTPAFDPLGISLSLSSARLNHSCTPNACITFSKSTLSLRTLDHVPADTELTISYIDATLPTSLRQADLQSRYFFTCTCEACSAPPPPPSLQFPAEIIQEANQLLSTAKTTPDHAQASELLTRAINILDSVAPRRPPHVYPNPNIWHQMILTAISSQEWDLALKYAFRVYHDIDPALFPLQWHPVRVVHGWVMLRLMMQCSQSDVFDEAGGGFRAVEWQYVLGKLWHEVIEALPKSHGFDSTLAKQVAFFWPRKGDAASPLESDYGGKEKFRTFVEERWARLRKWLESTDRGEVEREIKELEEKREKERERKREKGLEELTGTKKK</sequence>
<dbReference type="Gene3D" id="6.10.140.2220">
    <property type="match status" value="1"/>
</dbReference>
<dbReference type="PANTHER" id="PTHR12197">
    <property type="entry name" value="HISTONE-LYSINE N-METHYLTRANSFERASE SMYD"/>
    <property type="match status" value="1"/>
</dbReference>